<evidence type="ECO:0000313" key="2">
    <source>
        <dbReference type="Proteomes" id="UP000665181"/>
    </source>
</evidence>
<protein>
    <submittedName>
        <fullName evidence="1">Uncharacterized protein</fullName>
    </submittedName>
</protein>
<evidence type="ECO:0000313" key="1">
    <source>
        <dbReference type="EMBL" id="MBO3796253.1"/>
    </source>
</evidence>
<accession>A0A8I1WJ95</accession>
<dbReference type="Proteomes" id="UP000665181">
    <property type="component" value="Unassembled WGS sequence"/>
</dbReference>
<proteinExistence type="predicted"/>
<comment type="caution">
    <text evidence="1">The sequence shown here is derived from an EMBL/GenBank/DDBJ whole genome shotgun (WGS) entry which is preliminary data.</text>
</comment>
<dbReference type="RefSeq" id="WP_208556671.1">
    <property type="nucleotide sequence ID" value="NZ_JAGFPW010000022.1"/>
</dbReference>
<organism evidence="1 2">
    <name type="scientific">Bacillus subtilis</name>
    <dbReference type="NCBI Taxonomy" id="1423"/>
    <lineage>
        <taxon>Bacteria</taxon>
        <taxon>Bacillati</taxon>
        <taxon>Bacillota</taxon>
        <taxon>Bacilli</taxon>
        <taxon>Bacillales</taxon>
        <taxon>Bacillaceae</taxon>
        <taxon>Bacillus</taxon>
    </lineage>
</organism>
<sequence>MNVKLHGYFKELDTNLKELGMSDSSVEYALHIRDKFDKVIYSLNEIKNYLGGEDMARTSDKYFQ</sequence>
<dbReference type="AlphaFoldDB" id="A0A8I1WJ95"/>
<dbReference type="EMBL" id="JAGFPW010000022">
    <property type="protein sequence ID" value="MBO3796253.1"/>
    <property type="molecule type" value="Genomic_DNA"/>
</dbReference>
<name>A0A8I1WJ95_BACIU</name>
<gene>
    <name evidence="1" type="ORF">J5227_18505</name>
</gene>
<reference evidence="1" key="1">
    <citation type="submission" date="2021-03" db="EMBL/GenBank/DDBJ databases">
        <title>Isolation of Bacillus subtilis from fermented food sample.</title>
        <authorList>
            <person name="Lakshmanan V."/>
            <person name="Athira K."/>
            <person name="Rajagopal K."/>
        </authorList>
    </citation>
    <scope>NUCLEOTIDE SEQUENCE</scope>
    <source>
        <strain evidence="1">S1</strain>
    </source>
</reference>